<dbReference type="GO" id="GO:0043107">
    <property type="term" value="P:type IV pilus-dependent motility"/>
    <property type="evidence" value="ECO:0007669"/>
    <property type="project" value="TreeGrafter"/>
</dbReference>
<dbReference type="InterPro" id="IPR001082">
    <property type="entry name" value="Pilin"/>
</dbReference>
<dbReference type="Pfam" id="PF07963">
    <property type="entry name" value="N_methyl"/>
    <property type="match status" value="1"/>
</dbReference>
<dbReference type="AlphaFoldDB" id="A0A7W7XY45"/>
<dbReference type="RefSeq" id="WP_281379538.1">
    <property type="nucleotide sequence ID" value="NZ_JACHHX010000002.1"/>
</dbReference>
<proteinExistence type="inferred from homology"/>
<keyword evidence="3" id="KW-0281">Fimbrium</keyword>
<evidence type="ECO:0000256" key="4">
    <source>
        <dbReference type="SAM" id="Phobius"/>
    </source>
</evidence>
<dbReference type="EMBL" id="JACHHX010000002">
    <property type="protein sequence ID" value="MBB5014574.1"/>
    <property type="molecule type" value="Genomic_DNA"/>
</dbReference>
<dbReference type="GO" id="GO:0044096">
    <property type="term" value="C:type IV pilus"/>
    <property type="evidence" value="ECO:0007669"/>
    <property type="project" value="TreeGrafter"/>
</dbReference>
<organism evidence="5 6">
    <name type="scientific">Rehaibacterium terrae</name>
    <dbReference type="NCBI Taxonomy" id="1341696"/>
    <lineage>
        <taxon>Bacteria</taxon>
        <taxon>Pseudomonadati</taxon>
        <taxon>Pseudomonadota</taxon>
        <taxon>Gammaproteobacteria</taxon>
        <taxon>Lysobacterales</taxon>
        <taxon>Lysobacteraceae</taxon>
        <taxon>Rehaibacterium</taxon>
    </lineage>
</organism>
<dbReference type="NCBIfam" id="TIGR02532">
    <property type="entry name" value="IV_pilin_GFxxxE"/>
    <property type="match status" value="1"/>
</dbReference>
<evidence type="ECO:0000256" key="2">
    <source>
        <dbReference type="ARBA" id="ARBA00022481"/>
    </source>
</evidence>
<keyword evidence="4" id="KW-0472">Membrane</keyword>
<dbReference type="Gene3D" id="3.30.700.10">
    <property type="entry name" value="Glycoprotein, Type 4 Pilin"/>
    <property type="match status" value="1"/>
</dbReference>
<evidence type="ECO:0000313" key="5">
    <source>
        <dbReference type="EMBL" id="MBB5014574.1"/>
    </source>
</evidence>
<comment type="similarity">
    <text evidence="1 3">Belongs to the N-Me-Phe pilin family.</text>
</comment>
<keyword evidence="2" id="KW-0488">Methylation</keyword>
<dbReference type="Proteomes" id="UP000519004">
    <property type="component" value="Unassembled WGS sequence"/>
</dbReference>
<feature type="transmembrane region" description="Helical" evidence="4">
    <location>
        <begin position="12"/>
        <end position="33"/>
    </location>
</feature>
<accession>A0A7W7XY45</accession>
<reference evidence="5 6" key="1">
    <citation type="submission" date="2020-08" db="EMBL/GenBank/DDBJ databases">
        <title>Genomic Encyclopedia of Type Strains, Phase IV (KMG-IV): sequencing the most valuable type-strain genomes for metagenomic binning, comparative biology and taxonomic classification.</title>
        <authorList>
            <person name="Goeker M."/>
        </authorList>
    </citation>
    <scope>NUCLEOTIDE SEQUENCE [LARGE SCALE GENOMIC DNA]</scope>
    <source>
        <strain evidence="5 6">DSM 25897</strain>
    </source>
</reference>
<dbReference type="GO" id="GO:0007155">
    <property type="term" value="P:cell adhesion"/>
    <property type="evidence" value="ECO:0007669"/>
    <property type="project" value="InterPro"/>
</dbReference>
<evidence type="ECO:0000256" key="1">
    <source>
        <dbReference type="ARBA" id="ARBA00005233"/>
    </source>
</evidence>
<evidence type="ECO:0000256" key="3">
    <source>
        <dbReference type="RuleBase" id="RU000389"/>
    </source>
</evidence>
<dbReference type="InterPro" id="IPR012902">
    <property type="entry name" value="N_methyl_site"/>
</dbReference>
<protein>
    <submittedName>
        <fullName evidence="5">Type IV pilus assembly protein PilA</fullName>
    </submittedName>
</protein>
<sequence length="141" mass="15080">MNMKKIQQGFTLIELMIVIAILGILLAIAIPAYQDYTVRAKVSEGLNMATAAKLGVSETRQTRGTWPSNNATAGIANTIQSTYVNSIAVGANGVITVTYRNITELPTDATVTLTPTFASESVRWTCAPGTVPSRYLPATCR</sequence>
<dbReference type="PROSITE" id="PS00409">
    <property type="entry name" value="PROKAR_NTER_METHYL"/>
    <property type="match status" value="1"/>
</dbReference>
<keyword evidence="6" id="KW-1185">Reference proteome</keyword>
<dbReference type="PANTHER" id="PTHR30093:SF34">
    <property type="entry name" value="PREPILIN PEPTIDASE-DEPENDENT PROTEIN D"/>
    <property type="match status" value="1"/>
</dbReference>
<comment type="caution">
    <text evidence="5">The sequence shown here is derived from an EMBL/GenBank/DDBJ whole genome shotgun (WGS) entry which is preliminary data.</text>
</comment>
<keyword evidence="4" id="KW-1133">Transmembrane helix</keyword>
<keyword evidence="4" id="KW-0812">Transmembrane</keyword>
<gene>
    <name evidence="5" type="ORF">HNQ58_000448</name>
</gene>
<evidence type="ECO:0000313" key="6">
    <source>
        <dbReference type="Proteomes" id="UP000519004"/>
    </source>
</evidence>
<dbReference type="SUPFAM" id="SSF54523">
    <property type="entry name" value="Pili subunits"/>
    <property type="match status" value="1"/>
</dbReference>
<dbReference type="InterPro" id="IPR045584">
    <property type="entry name" value="Pilin-like"/>
</dbReference>
<name>A0A7W7XY45_9GAMM</name>
<dbReference type="Pfam" id="PF00114">
    <property type="entry name" value="Pilin"/>
    <property type="match status" value="1"/>
</dbReference>
<dbReference type="PANTHER" id="PTHR30093">
    <property type="entry name" value="GENERAL SECRETION PATHWAY PROTEIN G"/>
    <property type="match status" value="1"/>
</dbReference>